<proteinExistence type="predicted"/>
<reference evidence="1 2" key="1">
    <citation type="journal article" date="2013" name="Nature">
        <title>Anaerobic oxidation of methane coupled to nitrate reduction in a novel archaeal lineage.</title>
        <authorList>
            <person name="Haroon M.F."/>
            <person name="Hu S."/>
            <person name="Shi Y."/>
            <person name="Imelfort M."/>
            <person name="Keller J."/>
            <person name="Hugenholtz P."/>
            <person name="Yuan Z."/>
            <person name="Tyson G.W."/>
        </authorList>
    </citation>
    <scope>NUCLEOTIDE SEQUENCE [LARGE SCALE GENOMIC DNA]</scope>
    <source>
        <strain evidence="1 2">ANME-2d</strain>
    </source>
</reference>
<dbReference type="RefSeq" id="WP_048088340.1">
    <property type="nucleotide sequence ID" value="NZ_JMIY01000001.1"/>
</dbReference>
<dbReference type="EMBL" id="JMIY01000001">
    <property type="protein sequence ID" value="KCZ73139.1"/>
    <property type="molecule type" value="Genomic_DNA"/>
</dbReference>
<name>A0A062VBR1_9EURY</name>
<dbReference type="OrthoDB" id="145953at2157"/>
<organism evidence="1 2">
    <name type="scientific">Candidatus Methanoperedens nitratireducens</name>
    <dbReference type="NCBI Taxonomy" id="1392998"/>
    <lineage>
        <taxon>Archaea</taxon>
        <taxon>Methanobacteriati</taxon>
        <taxon>Methanobacteriota</taxon>
        <taxon>Stenosarchaea group</taxon>
        <taxon>Methanomicrobia</taxon>
        <taxon>Methanosarcinales</taxon>
        <taxon>ANME-2 cluster</taxon>
        <taxon>Candidatus Methanoperedentaceae</taxon>
        <taxon>Candidatus Methanoperedens</taxon>
    </lineage>
</organism>
<accession>A0A062VBR1</accession>
<comment type="caution">
    <text evidence="1">The sequence shown here is derived from an EMBL/GenBank/DDBJ whole genome shotgun (WGS) entry which is preliminary data.</text>
</comment>
<evidence type="ECO:0000313" key="2">
    <source>
        <dbReference type="Proteomes" id="UP000027153"/>
    </source>
</evidence>
<dbReference type="Proteomes" id="UP000027153">
    <property type="component" value="Unassembled WGS sequence"/>
</dbReference>
<keyword evidence="2" id="KW-1185">Reference proteome</keyword>
<evidence type="ECO:0000313" key="1">
    <source>
        <dbReference type="EMBL" id="KCZ73139.1"/>
    </source>
</evidence>
<dbReference type="AlphaFoldDB" id="A0A062VBR1"/>
<sequence>MNEGFIEVNFPKLNHFWMDSGLLGLYRIANDENPEEMGVEIELNDNGVLFKGTESNLDKFFHKTYKSLLSQYYNTSTDKQKRENAGFYYDSKADKFVRFPKVKSMGIAGLIFNKAPRYTKDEVKYEKKEVIESGKKIKKEILPIDYAHLQERLDKFLVENNLKIGSSSLLIDGPNAIQPKVEINFKKGKPKGKCFICGDYSHSLSEIGGTVFPMISGSSGALSFNSAGGRPEKVCWKCDFIGKFVPVNGFYTISNDSYHIYFPYSSSLEKMNDIFSSLRAIKIEDQNLLRNFKHNLGGYFQKPFEQLFAFLYSLYRIVMIRKTSKGSTDEDYELDYEKLFDITLCKAPIEFFVMYTEALGDTQMGKMIWPFQDSVYLFRLLDRLERNKISINDTMTLLIEFDQPKNESKTIVRNRICERILRKQSIVELVEQHVYRINKSKIQYIRQLNDFVILYEKILNEDGGKMNQEIIDTAVSLGKTIGKSVGPSGKKGKGDLFRLRKTRKQEDFLNEINRIQIKHGALVTADLYNKGQAIGDNFAEFKQFCMIAALNTFNAENRKEQNTDTNIKIKEEKQ</sequence>
<gene>
    <name evidence="1" type="ORF">ANME2D_00198</name>
</gene>
<protein>
    <submittedName>
        <fullName evidence="1">Uncharacterized protein</fullName>
    </submittedName>
</protein>